<reference evidence="2" key="1">
    <citation type="submission" date="2023-10" db="EMBL/GenBank/DDBJ databases">
        <authorList>
            <person name="Chen Y."/>
            <person name="Shah S."/>
            <person name="Dougan E. K."/>
            <person name="Thang M."/>
            <person name="Chan C."/>
        </authorList>
    </citation>
    <scope>NUCLEOTIDE SEQUENCE [LARGE SCALE GENOMIC DNA]</scope>
</reference>
<evidence type="ECO:0000313" key="3">
    <source>
        <dbReference type="Proteomes" id="UP001189429"/>
    </source>
</evidence>
<feature type="compositionally biased region" description="Low complexity" evidence="1">
    <location>
        <begin position="10"/>
        <end position="23"/>
    </location>
</feature>
<gene>
    <name evidence="2" type="ORF">PCOR1329_LOCUS42512</name>
</gene>
<feature type="region of interest" description="Disordered" evidence="1">
    <location>
        <begin position="1"/>
        <end position="23"/>
    </location>
</feature>
<name>A0ABN9TUN3_9DINO</name>
<feature type="region of interest" description="Disordered" evidence="1">
    <location>
        <begin position="135"/>
        <end position="156"/>
    </location>
</feature>
<proteinExistence type="predicted"/>
<sequence>MTPGPSKGSAPGRAPRAHATPPTTEAAPMAMLAQRRPLAGCAVLLGALLLGLPASARSEDAAAAGEAARTAKRAQRKEDNWLKAILACPLCKGKEVLRCYHPCREGGGGMAQCLSGCMTNNPMVLDMMLRMVPKEEPAPSGAAEPNASEGGAEVRPLAAAPAALPLGRAGPGLAAAPRSAEL</sequence>
<keyword evidence="3" id="KW-1185">Reference proteome</keyword>
<dbReference type="EMBL" id="CAUYUJ010015107">
    <property type="protein sequence ID" value="CAK0849944.1"/>
    <property type="molecule type" value="Genomic_DNA"/>
</dbReference>
<dbReference type="Proteomes" id="UP001189429">
    <property type="component" value="Unassembled WGS sequence"/>
</dbReference>
<organism evidence="2 3">
    <name type="scientific">Prorocentrum cordatum</name>
    <dbReference type="NCBI Taxonomy" id="2364126"/>
    <lineage>
        <taxon>Eukaryota</taxon>
        <taxon>Sar</taxon>
        <taxon>Alveolata</taxon>
        <taxon>Dinophyceae</taxon>
        <taxon>Prorocentrales</taxon>
        <taxon>Prorocentraceae</taxon>
        <taxon>Prorocentrum</taxon>
    </lineage>
</organism>
<comment type="caution">
    <text evidence="2">The sequence shown here is derived from an EMBL/GenBank/DDBJ whole genome shotgun (WGS) entry which is preliminary data.</text>
</comment>
<evidence type="ECO:0000313" key="2">
    <source>
        <dbReference type="EMBL" id="CAK0849944.1"/>
    </source>
</evidence>
<evidence type="ECO:0000256" key="1">
    <source>
        <dbReference type="SAM" id="MobiDB-lite"/>
    </source>
</evidence>
<accession>A0ABN9TUN3</accession>
<protein>
    <submittedName>
        <fullName evidence="2">Uncharacterized protein</fullName>
    </submittedName>
</protein>